<evidence type="ECO:0000313" key="2">
    <source>
        <dbReference type="EMBL" id="KAA0047903.1"/>
    </source>
</evidence>
<organism evidence="2 3">
    <name type="scientific">Cucumis melo var. makuwa</name>
    <name type="common">Oriental melon</name>
    <dbReference type="NCBI Taxonomy" id="1194695"/>
    <lineage>
        <taxon>Eukaryota</taxon>
        <taxon>Viridiplantae</taxon>
        <taxon>Streptophyta</taxon>
        <taxon>Embryophyta</taxon>
        <taxon>Tracheophyta</taxon>
        <taxon>Spermatophyta</taxon>
        <taxon>Magnoliopsida</taxon>
        <taxon>eudicotyledons</taxon>
        <taxon>Gunneridae</taxon>
        <taxon>Pentapetalae</taxon>
        <taxon>rosids</taxon>
        <taxon>fabids</taxon>
        <taxon>Cucurbitales</taxon>
        <taxon>Cucurbitaceae</taxon>
        <taxon>Benincaseae</taxon>
        <taxon>Cucumis</taxon>
    </lineage>
</organism>
<reference evidence="2 3" key="1">
    <citation type="submission" date="2019-08" db="EMBL/GenBank/DDBJ databases">
        <title>Draft genome sequences of two oriental melons (Cucumis melo L. var makuwa).</title>
        <authorList>
            <person name="Kwon S.-Y."/>
        </authorList>
    </citation>
    <scope>NUCLEOTIDE SEQUENCE [LARGE SCALE GENOMIC DNA]</scope>
    <source>
        <strain evidence="3">cv. SW 3</strain>
        <tissue evidence="2">Leaf</tissue>
    </source>
</reference>
<comment type="caution">
    <text evidence="2">The sequence shown here is derived from an EMBL/GenBank/DDBJ whole genome shotgun (WGS) entry which is preliminary data.</text>
</comment>
<evidence type="ECO:0000313" key="3">
    <source>
        <dbReference type="Proteomes" id="UP000321393"/>
    </source>
</evidence>
<dbReference type="EMBL" id="SSTE01013041">
    <property type="protein sequence ID" value="KAA0047903.1"/>
    <property type="molecule type" value="Genomic_DNA"/>
</dbReference>
<protein>
    <submittedName>
        <fullName evidence="2">Retrotransposon polyprotein</fullName>
    </submittedName>
</protein>
<accession>A0A5A7TWE0</accession>
<evidence type="ECO:0000259" key="1">
    <source>
        <dbReference type="Pfam" id="PF14244"/>
    </source>
</evidence>
<sequence>MEMVQRKRVGIATQTLMIVIANASSTTFGHLLSSVLIVKLDEINYSLWHNMVMSVLNSQKIDGFVLGTKLKPSKVIFYADEPGSSMFNLNLKFEEWVVVD</sequence>
<gene>
    <name evidence="2" type="ORF">E6C27_scaffold133G001810</name>
</gene>
<proteinExistence type="predicted"/>
<dbReference type="Proteomes" id="UP000321393">
    <property type="component" value="Unassembled WGS sequence"/>
</dbReference>
<dbReference type="InterPro" id="IPR029472">
    <property type="entry name" value="Copia-like_N"/>
</dbReference>
<feature type="domain" description="Retrotransposon Copia-like N-terminal" evidence="1">
    <location>
        <begin position="38"/>
        <end position="72"/>
    </location>
</feature>
<dbReference type="Pfam" id="PF14244">
    <property type="entry name" value="Retrotran_gag_3"/>
    <property type="match status" value="1"/>
</dbReference>
<dbReference type="AlphaFoldDB" id="A0A5A7TWE0"/>
<name>A0A5A7TWE0_CUCMM</name>